<sequence>MKCRGLSARCVAGMLLRWFMHLYNLEVCEEEAFLRWREDVTDAYPGKGEALFQVSAHTPPCVAQCWHTHTPPCVVQCWHTHTPPCVAQYWHTHTPPCVAQCWNTHSAVRGAVLAHTHRRAWRSAGTHTTDRAPCPQVNTWLTWLQQQESEEEEGED</sequence>
<dbReference type="Proteomes" id="UP000037510">
    <property type="component" value="Unassembled WGS sequence"/>
</dbReference>
<dbReference type="Pfam" id="PF02020">
    <property type="entry name" value="W2"/>
    <property type="match status" value="1"/>
</dbReference>
<dbReference type="Gene3D" id="1.25.40.180">
    <property type="match status" value="1"/>
</dbReference>
<feature type="signal peptide" evidence="1">
    <location>
        <begin position="1"/>
        <end position="24"/>
    </location>
</feature>
<dbReference type="AlphaFoldDB" id="A0A0L7L559"/>
<protein>
    <submittedName>
        <fullName evidence="3">Putative eukaryotic translation initiation factor 4 gamma, 2</fullName>
    </submittedName>
</protein>
<dbReference type="GO" id="GO:0003743">
    <property type="term" value="F:translation initiation factor activity"/>
    <property type="evidence" value="ECO:0007669"/>
    <property type="project" value="UniProtKB-KW"/>
</dbReference>
<dbReference type="STRING" id="104452.A0A0L7L559"/>
<evidence type="ECO:0000313" key="4">
    <source>
        <dbReference type="Proteomes" id="UP000037510"/>
    </source>
</evidence>
<dbReference type="InterPro" id="IPR003307">
    <property type="entry name" value="W2_domain"/>
</dbReference>
<accession>A0A0L7L559</accession>
<keyword evidence="3" id="KW-0648">Protein biosynthesis</keyword>
<feature type="chain" id="PRO_5005573024" evidence="1">
    <location>
        <begin position="25"/>
        <end position="156"/>
    </location>
</feature>
<keyword evidence="1" id="KW-0732">Signal</keyword>
<evidence type="ECO:0000259" key="2">
    <source>
        <dbReference type="PROSITE" id="PS51363"/>
    </source>
</evidence>
<dbReference type="InterPro" id="IPR016024">
    <property type="entry name" value="ARM-type_fold"/>
</dbReference>
<organism evidence="3 4">
    <name type="scientific">Operophtera brumata</name>
    <name type="common">Winter moth</name>
    <name type="synonym">Phalaena brumata</name>
    <dbReference type="NCBI Taxonomy" id="104452"/>
    <lineage>
        <taxon>Eukaryota</taxon>
        <taxon>Metazoa</taxon>
        <taxon>Ecdysozoa</taxon>
        <taxon>Arthropoda</taxon>
        <taxon>Hexapoda</taxon>
        <taxon>Insecta</taxon>
        <taxon>Pterygota</taxon>
        <taxon>Neoptera</taxon>
        <taxon>Endopterygota</taxon>
        <taxon>Lepidoptera</taxon>
        <taxon>Glossata</taxon>
        <taxon>Ditrysia</taxon>
        <taxon>Geometroidea</taxon>
        <taxon>Geometridae</taxon>
        <taxon>Larentiinae</taxon>
        <taxon>Operophtera</taxon>
    </lineage>
</organism>
<dbReference type="SUPFAM" id="SSF48371">
    <property type="entry name" value="ARM repeat"/>
    <property type="match status" value="1"/>
</dbReference>
<reference evidence="3 4" key="1">
    <citation type="journal article" date="2015" name="Genome Biol. Evol.">
        <title>The genome of winter moth (Operophtera brumata) provides a genomic perspective on sexual dimorphism and phenology.</title>
        <authorList>
            <person name="Derks M.F."/>
            <person name="Smit S."/>
            <person name="Salis L."/>
            <person name="Schijlen E."/>
            <person name="Bossers A."/>
            <person name="Mateman C."/>
            <person name="Pijl A.S."/>
            <person name="de Ridder D."/>
            <person name="Groenen M.A."/>
            <person name="Visser M.E."/>
            <person name="Megens H.J."/>
        </authorList>
    </citation>
    <scope>NUCLEOTIDE SEQUENCE [LARGE SCALE GENOMIC DNA]</scope>
    <source>
        <strain evidence="3">WM2013NL</strain>
        <tissue evidence="3">Head and thorax</tissue>
    </source>
</reference>
<dbReference type="PROSITE" id="PS51363">
    <property type="entry name" value="W2"/>
    <property type="match status" value="1"/>
</dbReference>
<evidence type="ECO:0000256" key="1">
    <source>
        <dbReference type="SAM" id="SignalP"/>
    </source>
</evidence>
<feature type="domain" description="W2" evidence="2">
    <location>
        <begin position="1"/>
        <end position="154"/>
    </location>
</feature>
<keyword evidence="3" id="KW-0396">Initiation factor</keyword>
<dbReference type="EMBL" id="JTDY01002957">
    <property type="protein sequence ID" value="KOB70414.1"/>
    <property type="molecule type" value="Genomic_DNA"/>
</dbReference>
<evidence type="ECO:0000313" key="3">
    <source>
        <dbReference type="EMBL" id="KOB70414.1"/>
    </source>
</evidence>
<proteinExistence type="predicted"/>
<name>A0A0L7L559_OPEBR</name>
<gene>
    <name evidence="3" type="ORF">OBRU01_15317</name>
</gene>
<comment type="caution">
    <text evidence="3">The sequence shown here is derived from an EMBL/GenBank/DDBJ whole genome shotgun (WGS) entry which is preliminary data.</text>
</comment>
<keyword evidence="4" id="KW-1185">Reference proteome</keyword>